<dbReference type="Proteomes" id="UP000199501">
    <property type="component" value="Unassembled WGS sequence"/>
</dbReference>
<dbReference type="EMBL" id="FMZZ01000015">
    <property type="protein sequence ID" value="SDD68072.1"/>
    <property type="molecule type" value="Genomic_DNA"/>
</dbReference>
<evidence type="ECO:0000313" key="2">
    <source>
        <dbReference type="Proteomes" id="UP000199501"/>
    </source>
</evidence>
<keyword evidence="2" id="KW-1185">Reference proteome</keyword>
<dbReference type="RefSeq" id="WP_091455668.1">
    <property type="nucleotide sequence ID" value="NZ_FMZZ01000015.1"/>
</dbReference>
<proteinExistence type="predicted"/>
<reference evidence="2" key="1">
    <citation type="submission" date="2016-10" db="EMBL/GenBank/DDBJ databases">
        <authorList>
            <person name="Varghese N."/>
            <person name="Submissions S."/>
        </authorList>
    </citation>
    <scope>NUCLEOTIDE SEQUENCE [LARGE SCALE GENOMIC DNA]</scope>
    <source>
        <strain evidence="2">IBRC-M 10403</strain>
    </source>
</reference>
<accession>A0A1G6WQC1</accession>
<protein>
    <submittedName>
        <fullName evidence="1">Uncharacterized protein</fullName>
    </submittedName>
</protein>
<dbReference type="STRING" id="1271860.SAMN05216174_115124"/>
<name>A0A1G6WQC1_9PSEU</name>
<sequence>MSGYAWTDPYSDVVLLRGGPRPHRGFFYADWLATRAASRRMRCPLGDYGGWSRRYAPTTDTHTDEHGRTTRVWEHIDPGQWGRWGREYLTPDEELPAARFRTGRAA</sequence>
<organism evidence="1 2">
    <name type="scientific">Actinokineospora iranica</name>
    <dbReference type="NCBI Taxonomy" id="1271860"/>
    <lineage>
        <taxon>Bacteria</taxon>
        <taxon>Bacillati</taxon>
        <taxon>Actinomycetota</taxon>
        <taxon>Actinomycetes</taxon>
        <taxon>Pseudonocardiales</taxon>
        <taxon>Pseudonocardiaceae</taxon>
        <taxon>Actinokineospora</taxon>
    </lineage>
</organism>
<dbReference type="AlphaFoldDB" id="A0A1G6WQC1"/>
<dbReference type="OrthoDB" id="3696084at2"/>
<gene>
    <name evidence="1" type="ORF">SAMN05216174_115124</name>
</gene>
<evidence type="ECO:0000313" key="1">
    <source>
        <dbReference type="EMBL" id="SDD68072.1"/>
    </source>
</evidence>